<organism evidence="3">
    <name type="scientific">Anopheles aquasalis</name>
    <name type="common">Malaria mosquito</name>
    <dbReference type="NCBI Taxonomy" id="42839"/>
    <lineage>
        <taxon>Eukaryota</taxon>
        <taxon>Metazoa</taxon>
        <taxon>Ecdysozoa</taxon>
        <taxon>Arthropoda</taxon>
        <taxon>Hexapoda</taxon>
        <taxon>Insecta</taxon>
        <taxon>Pterygota</taxon>
        <taxon>Neoptera</taxon>
        <taxon>Endopterygota</taxon>
        <taxon>Diptera</taxon>
        <taxon>Nematocera</taxon>
        <taxon>Culicoidea</taxon>
        <taxon>Culicidae</taxon>
        <taxon>Anophelinae</taxon>
        <taxon>Anopheles</taxon>
    </lineage>
</organism>
<feature type="transmembrane region" description="Helical" evidence="2">
    <location>
        <begin position="6"/>
        <end position="26"/>
    </location>
</feature>
<feature type="compositionally biased region" description="Basic and acidic residues" evidence="1">
    <location>
        <begin position="86"/>
        <end position="96"/>
    </location>
</feature>
<evidence type="ECO:0000313" key="3">
    <source>
        <dbReference type="EMBL" id="JAA98651.1"/>
    </source>
</evidence>
<feature type="compositionally biased region" description="Low complexity" evidence="1">
    <location>
        <begin position="56"/>
        <end position="66"/>
    </location>
</feature>
<protein>
    <submittedName>
        <fullName evidence="3">Putative secreted mucin</fullName>
    </submittedName>
</protein>
<dbReference type="EMBL" id="GAMD01002939">
    <property type="protein sequence ID" value="JAA98651.1"/>
    <property type="molecule type" value="mRNA"/>
</dbReference>
<feature type="compositionally biased region" description="Polar residues" evidence="1">
    <location>
        <begin position="161"/>
        <end position="171"/>
    </location>
</feature>
<keyword evidence="2" id="KW-1133">Transmembrane helix</keyword>
<sequence>MLLLAFRSFFFIVVLLGYSTGIWRLINDYFRREFQSYLTEEVKTNKYLLQDPPQRSSTNVPTTTSSSPPPLEEHIVRVGQVLVARTTDEQPKEEAKPLSGPDDPGEQHPVDLHETGPQERIDEEARWLHYWKQRNGAAQRKAQEPVEADGVCSAVHEPDETTNSNQNLCPG</sequence>
<feature type="compositionally biased region" description="Basic and acidic residues" evidence="1">
    <location>
        <begin position="105"/>
        <end position="127"/>
    </location>
</feature>
<accession>T1DPX6</accession>
<name>T1DPX6_ANOAQ</name>
<reference evidence="3" key="1">
    <citation type="submission" date="2013-07" db="EMBL/GenBank/DDBJ databases">
        <title>Transcriptome sequencing and developmental regulation of gene expression in Anopheles aquasalis.</title>
        <authorList>
            <consortium name="Brazilian Malaria Network (MCT/CNPq/MS/SCTIE/DECIT/PRONEX 555648/2009-5) and Research Network on Bioactive Molecules from Arthropod Vectors (NAP-MOBIARVE"/>
            <consortium name="University of Sao Paulo)"/>
            <person name="Marinotti O."/>
            <person name="Ribeiro J.M.C."/>
            <person name="Costa-da-Silva A.L."/>
            <person name="Silva M.C.P."/>
            <person name="Lopes A.R."/>
            <person name="Barros M.S."/>
            <person name="Sa-Nunes A."/>
            <person name="Konjin B.B."/>
            <person name="Carvalho E."/>
            <person name="Suesdek L."/>
            <person name="Silva-Neto M.A.C."/>
            <person name="Capurro M.L."/>
        </authorList>
    </citation>
    <scope>NUCLEOTIDE SEQUENCE</scope>
    <source>
        <tissue evidence="3">Whole body</tissue>
    </source>
</reference>
<keyword evidence="2" id="KW-0472">Membrane</keyword>
<evidence type="ECO:0000256" key="1">
    <source>
        <dbReference type="SAM" id="MobiDB-lite"/>
    </source>
</evidence>
<dbReference type="AlphaFoldDB" id="T1DPX6"/>
<feature type="region of interest" description="Disordered" evidence="1">
    <location>
        <begin position="48"/>
        <end position="171"/>
    </location>
</feature>
<proteinExistence type="evidence at transcript level"/>
<evidence type="ECO:0000256" key="2">
    <source>
        <dbReference type="SAM" id="Phobius"/>
    </source>
</evidence>
<keyword evidence="2" id="KW-0812">Transmembrane</keyword>